<feature type="region of interest" description="Disordered" evidence="1">
    <location>
        <begin position="132"/>
        <end position="151"/>
    </location>
</feature>
<sequence length="151" mass="15913">MPPTSSRGSGFLCTRGGAAPHRLPNVCTLRREPRLFQQLSLTRHLFCLENSPFLVAQREVSLLPAVPGANLPAWNRAAARCVGLWHSVNTTPAAQQSLSYGSAGCQERSPVCLLPTVITSLHASRGGSLTLPTPQGWGGRGTSNCGARAAA</sequence>
<accession>A0ABQ9VSF9</accession>
<reference evidence="2 3" key="1">
    <citation type="submission" date="2023-05" db="EMBL/GenBank/DDBJ databases">
        <title>B98-5 Cell Line De Novo Hybrid Assembly: An Optical Mapping Approach.</title>
        <authorList>
            <person name="Kananen K."/>
            <person name="Auerbach J.A."/>
            <person name="Kautto E."/>
            <person name="Blachly J.S."/>
        </authorList>
    </citation>
    <scope>NUCLEOTIDE SEQUENCE [LARGE SCALE GENOMIC DNA]</scope>
    <source>
        <strain evidence="2">B95-8</strain>
        <tissue evidence="2">Cell line</tissue>
    </source>
</reference>
<gene>
    <name evidence="2" type="ORF">P7K49_012078</name>
</gene>
<evidence type="ECO:0000256" key="1">
    <source>
        <dbReference type="SAM" id="MobiDB-lite"/>
    </source>
</evidence>
<organism evidence="2 3">
    <name type="scientific">Saguinus oedipus</name>
    <name type="common">Cotton-top tamarin</name>
    <name type="synonym">Oedipomidas oedipus</name>
    <dbReference type="NCBI Taxonomy" id="9490"/>
    <lineage>
        <taxon>Eukaryota</taxon>
        <taxon>Metazoa</taxon>
        <taxon>Chordata</taxon>
        <taxon>Craniata</taxon>
        <taxon>Vertebrata</taxon>
        <taxon>Euteleostomi</taxon>
        <taxon>Mammalia</taxon>
        <taxon>Eutheria</taxon>
        <taxon>Euarchontoglires</taxon>
        <taxon>Primates</taxon>
        <taxon>Haplorrhini</taxon>
        <taxon>Platyrrhini</taxon>
        <taxon>Cebidae</taxon>
        <taxon>Callitrichinae</taxon>
        <taxon>Saguinus</taxon>
    </lineage>
</organism>
<comment type="caution">
    <text evidence="2">The sequence shown here is derived from an EMBL/GenBank/DDBJ whole genome shotgun (WGS) entry which is preliminary data.</text>
</comment>
<evidence type="ECO:0000313" key="3">
    <source>
        <dbReference type="Proteomes" id="UP001266305"/>
    </source>
</evidence>
<name>A0ABQ9VSF9_SAGOE</name>
<protein>
    <submittedName>
        <fullName evidence="2">Uncharacterized protein</fullName>
    </submittedName>
</protein>
<dbReference type="Proteomes" id="UP001266305">
    <property type="component" value="Unassembled WGS sequence"/>
</dbReference>
<evidence type="ECO:0000313" key="2">
    <source>
        <dbReference type="EMBL" id="KAK2112331.1"/>
    </source>
</evidence>
<dbReference type="EMBL" id="JASSZA010000005">
    <property type="protein sequence ID" value="KAK2112331.1"/>
    <property type="molecule type" value="Genomic_DNA"/>
</dbReference>
<keyword evidence="3" id="KW-1185">Reference proteome</keyword>
<proteinExistence type="predicted"/>